<reference evidence="1" key="2">
    <citation type="submission" date="2020-01" db="EMBL/GenBank/DDBJ databases">
        <authorList>
            <person name="Campanaro S."/>
        </authorList>
    </citation>
    <scope>NUCLEOTIDE SEQUENCE</scope>
    <source>
        <strain evidence="1">AS06rmzACSIP_7</strain>
    </source>
</reference>
<sequence>MDKDAVIEKVRAHTKDNKIACKQALRIAKEENISSKDLGEILNELKIKVAHCQLGCFP</sequence>
<dbReference type="Proteomes" id="UP000777265">
    <property type="component" value="Unassembled WGS sequence"/>
</dbReference>
<evidence type="ECO:0000313" key="1">
    <source>
        <dbReference type="EMBL" id="NLW34510.1"/>
    </source>
</evidence>
<comment type="caution">
    <text evidence="1">The sequence shown here is derived from an EMBL/GenBank/DDBJ whole genome shotgun (WGS) entry which is preliminary data.</text>
</comment>
<protein>
    <submittedName>
        <fullName evidence="1">Uncharacterized protein</fullName>
    </submittedName>
</protein>
<dbReference type="EMBL" id="JAAYEE010000060">
    <property type="protein sequence ID" value="NLW34510.1"/>
    <property type="molecule type" value="Genomic_DNA"/>
</dbReference>
<accession>A0A971M2C0</accession>
<name>A0A971M2C0_9BACT</name>
<proteinExistence type="predicted"/>
<evidence type="ECO:0000313" key="2">
    <source>
        <dbReference type="Proteomes" id="UP000777265"/>
    </source>
</evidence>
<reference evidence="1" key="1">
    <citation type="journal article" date="2020" name="Biotechnol. Biofuels">
        <title>New insights from the biogas microbiome by comprehensive genome-resolved metagenomics of nearly 1600 species originating from multiple anaerobic digesters.</title>
        <authorList>
            <person name="Campanaro S."/>
            <person name="Treu L."/>
            <person name="Rodriguez-R L.M."/>
            <person name="Kovalovszki A."/>
            <person name="Ziels R.M."/>
            <person name="Maus I."/>
            <person name="Zhu X."/>
            <person name="Kougias P.G."/>
            <person name="Basile A."/>
            <person name="Luo G."/>
            <person name="Schluter A."/>
            <person name="Konstantinidis K.T."/>
            <person name="Angelidaki I."/>
        </authorList>
    </citation>
    <scope>NUCLEOTIDE SEQUENCE</scope>
    <source>
        <strain evidence="1">AS06rmzACSIP_7</strain>
    </source>
</reference>
<gene>
    <name evidence="1" type="ORF">GXY80_03365</name>
</gene>
<dbReference type="AlphaFoldDB" id="A0A971M2C0"/>
<organism evidence="1 2">
    <name type="scientific">Syntrophorhabdus aromaticivorans</name>
    <dbReference type="NCBI Taxonomy" id="328301"/>
    <lineage>
        <taxon>Bacteria</taxon>
        <taxon>Pseudomonadati</taxon>
        <taxon>Thermodesulfobacteriota</taxon>
        <taxon>Syntrophorhabdia</taxon>
        <taxon>Syntrophorhabdales</taxon>
        <taxon>Syntrophorhabdaceae</taxon>
        <taxon>Syntrophorhabdus</taxon>
    </lineage>
</organism>